<evidence type="ECO:0000313" key="4">
    <source>
        <dbReference type="EMBL" id="KAK6300789.1"/>
    </source>
</evidence>
<dbReference type="InterPro" id="IPR006600">
    <property type="entry name" value="HTH_CenpB_DNA-bd_dom"/>
</dbReference>
<dbReference type="PANTHER" id="PTHR19303:SF74">
    <property type="entry name" value="POGO TRANSPOSABLE ELEMENT WITH KRAB DOMAIN"/>
    <property type="match status" value="1"/>
</dbReference>
<keyword evidence="5" id="KW-1185">Reference proteome</keyword>
<comment type="caution">
    <text evidence="4">The sequence shown here is derived from an EMBL/GenBank/DDBJ whole genome shotgun (WGS) entry which is preliminary data.</text>
</comment>
<organism evidence="4 5">
    <name type="scientific">Coregonus suidteri</name>
    <dbReference type="NCBI Taxonomy" id="861788"/>
    <lineage>
        <taxon>Eukaryota</taxon>
        <taxon>Metazoa</taxon>
        <taxon>Chordata</taxon>
        <taxon>Craniata</taxon>
        <taxon>Vertebrata</taxon>
        <taxon>Euteleostomi</taxon>
        <taxon>Actinopterygii</taxon>
        <taxon>Neopterygii</taxon>
        <taxon>Teleostei</taxon>
        <taxon>Protacanthopterygii</taxon>
        <taxon>Salmoniformes</taxon>
        <taxon>Salmonidae</taxon>
        <taxon>Coregoninae</taxon>
        <taxon>Coregonus</taxon>
    </lineage>
</organism>
<gene>
    <name evidence="4" type="ORF">J4Q44_G00288870</name>
</gene>
<dbReference type="AlphaFoldDB" id="A0AAN8KTI2"/>
<dbReference type="Gene3D" id="1.10.10.60">
    <property type="entry name" value="Homeodomain-like"/>
    <property type="match status" value="1"/>
</dbReference>
<sequence length="314" mass="35269">MCIVCHHHSMEKVKRKQWSEVDMFHAMEDCGAGMAIRQAAKVHGVPRQTLADRLSGRVTHGCRSEPPSLLAPEDENSLLQYCIYCASHGFPFTRQRLMKYADKIRRFRHPGETIPPLGKRWWEMFRRRHKNLSMRRPDTLDRGRAECATRPTMDTFTSYEKHLEESGLREKPRQIYNCDESGFRSDQSRHKVLAPQGAKHVYQQAPGTKEHITVLACFNAAGEDVPPFIIYPKCFPGGHYTLGGPPPKPCMDGQAVATLTGTCSGSGLNNITCHLADAFIQSDLQSCVHTFFCVWVVPGIEPTTLALQAPCSTS</sequence>
<dbReference type="Proteomes" id="UP001356427">
    <property type="component" value="Unassembled WGS sequence"/>
</dbReference>
<dbReference type="Pfam" id="PF03221">
    <property type="entry name" value="HTH_Tnp_Tc5"/>
    <property type="match status" value="1"/>
</dbReference>
<feature type="domain" description="HTH CENPB-type" evidence="3">
    <location>
        <begin position="62"/>
        <end position="135"/>
    </location>
</feature>
<dbReference type="Pfam" id="PF05225">
    <property type="entry name" value="HTH_psq"/>
    <property type="match status" value="1"/>
</dbReference>
<dbReference type="SUPFAM" id="SSF46689">
    <property type="entry name" value="Homeodomain-like"/>
    <property type="match status" value="1"/>
</dbReference>
<dbReference type="PANTHER" id="PTHR19303">
    <property type="entry name" value="TRANSPOSON"/>
    <property type="match status" value="1"/>
</dbReference>
<accession>A0AAN8KTI2</accession>
<proteinExistence type="predicted"/>
<name>A0AAN8KTI2_9TELE</name>
<dbReference type="EMBL" id="JAGTTL010000027">
    <property type="protein sequence ID" value="KAK6300789.1"/>
    <property type="molecule type" value="Genomic_DNA"/>
</dbReference>
<evidence type="ECO:0000313" key="5">
    <source>
        <dbReference type="Proteomes" id="UP001356427"/>
    </source>
</evidence>
<dbReference type="PROSITE" id="PS51253">
    <property type="entry name" value="HTH_CENPB"/>
    <property type="match status" value="1"/>
</dbReference>
<reference evidence="4 5" key="1">
    <citation type="submission" date="2021-04" db="EMBL/GenBank/DDBJ databases">
        <authorList>
            <person name="De Guttry C."/>
            <person name="Zahm M."/>
            <person name="Klopp C."/>
            <person name="Cabau C."/>
            <person name="Louis A."/>
            <person name="Berthelot C."/>
            <person name="Parey E."/>
            <person name="Roest Crollius H."/>
            <person name="Montfort J."/>
            <person name="Robinson-Rechavi M."/>
            <person name="Bucao C."/>
            <person name="Bouchez O."/>
            <person name="Gislard M."/>
            <person name="Lluch J."/>
            <person name="Milhes M."/>
            <person name="Lampietro C."/>
            <person name="Lopez Roques C."/>
            <person name="Donnadieu C."/>
            <person name="Braasch I."/>
            <person name="Desvignes T."/>
            <person name="Postlethwait J."/>
            <person name="Bobe J."/>
            <person name="Wedekind C."/>
            <person name="Guiguen Y."/>
        </authorList>
    </citation>
    <scope>NUCLEOTIDE SEQUENCE [LARGE SCALE GENOMIC DNA]</scope>
    <source>
        <strain evidence="4">Cs_M1</strain>
        <tissue evidence="4">Blood</tissue>
    </source>
</reference>
<protein>
    <recommendedName>
        <fullName evidence="3">HTH CENPB-type domain-containing protein</fullName>
    </recommendedName>
</protein>
<keyword evidence="2" id="KW-0539">Nucleus</keyword>
<dbReference type="InterPro" id="IPR050863">
    <property type="entry name" value="CenT-Element_Derived"/>
</dbReference>
<evidence type="ECO:0000256" key="2">
    <source>
        <dbReference type="ARBA" id="ARBA00023242"/>
    </source>
</evidence>
<dbReference type="GO" id="GO:0005634">
    <property type="term" value="C:nucleus"/>
    <property type="evidence" value="ECO:0007669"/>
    <property type="project" value="TreeGrafter"/>
</dbReference>
<dbReference type="InterPro" id="IPR007889">
    <property type="entry name" value="HTH_Psq"/>
</dbReference>
<evidence type="ECO:0000259" key="3">
    <source>
        <dbReference type="PROSITE" id="PS51253"/>
    </source>
</evidence>
<keyword evidence="1" id="KW-0238">DNA-binding</keyword>
<dbReference type="InterPro" id="IPR009057">
    <property type="entry name" value="Homeodomain-like_sf"/>
</dbReference>
<evidence type="ECO:0000256" key="1">
    <source>
        <dbReference type="ARBA" id="ARBA00023125"/>
    </source>
</evidence>
<dbReference type="GO" id="GO:0003677">
    <property type="term" value="F:DNA binding"/>
    <property type="evidence" value="ECO:0007669"/>
    <property type="project" value="UniProtKB-KW"/>
</dbReference>